<name>A0A4S8MJX2_DENBC</name>
<feature type="compositionally biased region" description="Gly residues" evidence="1">
    <location>
        <begin position="552"/>
        <end position="568"/>
    </location>
</feature>
<evidence type="ECO:0000313" key="2">
    <source>
        <dbReference type="EMBL" id="THV02962.1"/>
    </source>
</evidence>
<accession>A0A4S8MJX2</accession>
<feature type="compositionally biased region" description="Low complexity" evidence="1">
    <location>
        <begin position="302"/>
        <end position="315"/>
    </location>
</feature>
<dbReference type="AlphaFoldDB" id="A0A4S8MJX2"/>
<dbReference type="Proteomes" id="UP000297245">
    <property type="component" value="Unassembled WGS sequence"/>
</dbReference>
<feature type="region of interest" description="Disordered" evidence="1">
    <location>
        <begin position="431"/>
        <end position="461"/>
    </location>
</feature>
<sequence>MNGHARGCRGFPTPPPLPHGQPPPIAPFGHSRGIPMPPPGPPPFEFPPPPELGAYGRPTPFHIHVPGPPPPARSDRGRFRSSGAHIRFATSTIPPTEATATATDIADTPDATTTEAQGTVASTAPPPQVTRDNTIPNSTLPHPGHHHHRHHLRGAHYFSGLHTHHGGFHRHHCGHGRFGSHAHITVYGGSRIPLLVNMRRALRFSHRSGHGGRGCGLRFGRGRSFGYPYTGYPNPYYSFGWFASDDTEGGFDLTSDGARDGEEEKRREENARAGTESEHHQKDDQDREGENTRSHTLDFECLSPSLSEPSSESSLFTISDDGHEGDTSTGATRTRNIDNDPAAEEEDCLLLPPRSPSSSELDETSSVDSESNESNPDTTFVPRSHPRSHAHSRHHRSHHHPHNHGHHDGPHHRPSRLGSWHHFDWARAREAGLGGSGPGLGRGRGLRRGGHSHSHNHLHPRPYFRDYPPHPPPPYHNGPDFDNDMHPDFNRLLGLGIPPHGPFPPPSFSPTIDANNHDGDASLDFGTGFSFGSARGRGGRGGFRAGERGRGGRGGGGARGLGVGRQGN</sequence>
<feature type="compositionally biased region" description="Gly residues" evidence="1">
    <location>
        <begin position="535"/>
        <end position="544"/>
    </location>
</feature>
<feature type="region of interest" description="Disordered" evidence="1">
    <location>
        <begin position="252"/>
        <end position="415"/>
    </location>
</feature>
<evidence type="ECO:0000256" key="1">
    <source>
        <dbReference type="SAM" id="MobiDB-lite"/>
    </source>
</evidence>
<evidence type="ECO:0000313" key="3">
    <source>
        <dbReference type="Proteomes" id="UP000297245"/>
    </source>
</evidence>
<feature type="region of interest" description="Disordered" evidence="1">
    <location>
        <begin position="535"/>
        <end position="568"/>
    </location>
</feature>
<feature type="compositionally biased region" description="Low complexity" evidence="1">
    <location>
        <begin position="349"/>
        <end position="359"/>
    </location>
</feature>
<feature type="compositionally biased region" description="Pro residues" evidence="1">
    <location>
        <begin position="12"/>
        <end position="26"/>
    </location>
</feature>
<feature type="region of interest" description="Disordered" evidence="1">
    <location>
        <begin position="86"/>
        <end position="150"/>
    </location>
</feature>
<feature type="compositionally biased region" description="Gly residues" evidence="1">
    <location>
        <begin position="432"/>
        <end position="443"/>
    </location>
</feature>
<feature type="compositionally biased region" description="Basic residues" evidence="1">
    <location>
        <begin position="384"/>
        <end position="415"/>
    </location>
</feature>
<protein>
    <submittedName>
        <fullName evidence="2">Uncharacterized protein</fullName>
    </submittedName>
</protein>
<gene>
    <name evidence="2" type="ORF">K435DRAFT_852396</name>
</gene>
<proteinExistence type="predicted"/>
<feature type="compositionally biased region" description="Low complexity" evidence="1">
    <location>
        <begin position="89"/>
        <end position="116"/>
    </location>
</feature>
<reference evidence="2 3" key="1">
    <citation type="journal article" date="2019" name="Nat. Ecol. Evol.">
        <title>Megaphylogeny resolves global patterns of mushroom evolution.</title>
        <authorList>
            <person name="Varga T."/>
            <person name="Krizsan K."/>
            <person name="Foldi C."/>
            <person name="Dima B."/>
            <person name="Sanchez-Garcia M."/>
            <person name="Sanchez-Ramirez S."/>
            <person name="Szollosi G.J."/>
            <person name="Szarkandi J.G."/>
            <person name="Papp V."/>
            <person name="Albert L."/>
            <person name="Andreopoulos W."/>
            <person name="Angelini C."/>
            <person name="Antonin V."/>
            <person name="Barry K.W."/>
            <person name="Bougher N.L."/>
            <person name="Buchanan P."/>
            <person name="Buyck B."/>
            <person name="Bense V."/>
            <person name="Catcheside P."/>
            <person name="Chovatia M."/>
            <person name="Cooper J."/>
            <person name="Damon W."/>
            <person name="Desjardin D."/>
            <person name="Finy P."/>
            <person name="Geml J."/>
            <person name="Haridas S."/>
            <person name="Hughes K."/>
            <person name="Justo A."/>
            <person name="Karasinski D."/>
            <person name="Kautmanova I."/>
            <person name="Kiss B."/>
            <person name="Kocsube S."/>
            <person name="Kotiranta H."/>
            <person name="LaButti K.M."/>
            <person name="Lechner B.E."/>
            <person name="Liimatainen K."/>
            <person name="Lipzen A."/>
            <person name="Lukacs Z."/>
            <person name="Mihaltcheva S."/>
            <person name="Morgado L.N."/>
            <person name="Niskanen T."/>
            <person name="Noordeloos M.E."/>
            <person name="Ohm R.A."/>
            <person name="Ortiz-Santana B."/>
            <person name="Ovrebo C."/>
            <person name="Racz N."/>
            <person name="Riley R."/>
            <person name="Savchenko A."/>
            <person name="Shiryaev A."/>
            <person name="Soop K."/>
            <person name="Spirin V."/>
            <person name="Szebenyi C."/>
            <person name="Tomsovsky M."/>
            <person name="Tulloss R.E."/>
            <person name="Uehling J."/>
            <person name="Grigoriev I.V."/>
            <person name="Vagvolgyi C."/>
            <person name="Papp T."/>
            <person name="Martin F.M."/>
            <person name="Miettinen O."/>
            <person name="Hibbett D.S."/>
            <person name="Nagy L.G."/>
        </authorList>
    </citation>
    <scope>NUCLEOTIDE SEQUENCE [LARGE SCALE GENOMIC DNA]</scope>
    <source>
        <strain evidence="2 3">CBS 962.96</strain>
    </source>
</reference>
<feature type="compositionally biased region" description="Basic residues" evidence="1">
    <location>
        <begin position="444"/>
        <end position="461"/>
    </location>
</feature>
<feature type="compositionally biased region" description="Basic and acidic residues" evidence="1">
    <location>
        <begin position="257"/>
        <end position="298"/>
    </location>
</feature>
<organism evidence="2 3">
    <name type="scientific">Dendrothele bispora (strain CBS 962.96)</name>
    <dbReference type="NCBI Taxonomy" id="1314807"/>
    <lineage>
        <taxon>Eukaryota</taxon>
        <taxon>Fungi</taxon>
        <taxon>Dikarya</taxon>
        <taxon>Basidiomycota</taxon>
        <taxon>Agaricomycotina</taxon>
        <taxon>Agaricomycetes</taxon>
        <taxon>Agaricomycetidae</taxon>
        <taxon>Agaricales</taxon>
        <taxon>Agaricales incertae sedis</taxon>
        <taxon>Dendrothele</taxon>
    </lineage>
</organism>
<feature type="compositionally biased region" description="Polar residues" evidence="1">
    <location>
        <begin position="130"/>
        <end position="139"/>
    </location>
</feature>
<feature type="region of interest" description="Disordered" evidence="1">
    <location>
        <begin position="1"/>
        <end position="28"/>
    </location>
</feature>
<keyword evidence="3" id="KW-1185">Reference proteome</keyword>
<dbReference type="EMBL" id="ML179072">
    <property type="protein sequence ID" value="THV02962.1"/>
    <property type="molecule type" value="Genomic_DNA"/>
</dbReference>